<evidence type="ECO:0008006" key="4">
    <source>
        <dbReference type="Google" id="ProtNLM"/>
    </source>
</evidence>
<dbReference type="Proteomes" id="UP001481677">
    <property type="component" value="Unassembled WGS sequence"/>
</dbReference>
<dbReference type="EMBL" id="JAZHGA010000032">
    <property type="protein sequence ID" value="MEM5344302.1"/>
    <property type="molecule type" value="Genomic_DNA"/>
</dbReference>
<evidence type="ECO:0000313" key="2">
    <source>
        <dbReference type="EMBL" id="MEM5344302.1"/>
    </source>
</evidence>
<protein>
    <recommendedName>
        <fullName evidence="4">Copper-binding protein</fullName>
    </recommendedName>
</protein>
<keyword evidence="3" id="KW-1185">Reference proteome</keyword>
<organism evidence="2 3">
    <name type="scientific">Paraburkholderia azotifigens</name>
    <dbReference type="NCBI Taxonomy" id="2057004"/>
    <lineage>
        <taxon>Bacteria</taxon>
        <taxon>Pseudomonadati</taxon>
        <taxon>Pseudomonadota</taxon>
        <taxon>Betaproteobacteria</taxon>
        <taxon>Burkholderiales</taxon>
        <taxon>Burkholderiaceae</taxon>
        <taxon>Paraburkholderia</taxon>
    </lineage>
</organism>
<proteinExistence type="predicted"/>
<name>A0ABU9RB71_9BURK</name>
<accession>A0ABU9RB71</accession>
<keyword evidence="1" id="KW-0732">Signal</keyword>
<gene>
    <name evidence="2" type="ORF">V4C56_32350</name>
</gene>
<feature type="chain" id="PRO_5046042140" description="Copper-binding protein" evidence="1">
    <location>
        <begin position="28"/>
        <end position="200"/>
    </location>
</feature>
<feature type="signal peptide" evidence="1">
    <location>
        <begin position="1"/>
        <end position="27"/>
    </location>
</feature>
<comment type="caution">
    <text evidence="2">The sequence shown here is derived from an EMBL/GenBank/DDBJ whole genome shotgun (WGS) entry which is preliminary data.</text>
</comment>
<sequence>MNVQWPCRSLVCMIALLSGIGATIDAAGQDQATDVEQSKPFSGTSVTRTRAIVFGIDTTRNSMTLMQESGEPIDILVDPSIGDVSTLKTGDAVSITYSRALLLRAGKTPTDGIRERIDSGFSTAQSVESSLSMHRVQAVATVEKIDRTNRLLTLRDPTRTLTLEASSEGLLNGLKVGDSVRVDFVEATAIRISPGAAPPH</sequence>
<evidence type="ECO:0000256" key="1">
    <source>
        <dbReference type="SAM" id="SignalP"/>
    </source>
</evidence>
<evidence type="ECO:0000313" key="3">
    <source>
        <dbReference type="Proteomes" id="UP001481677"/>
    </source>
</evidence>
<reference evidence="2 3" key="1">
    <citation type="submission" date="2024-01" db="EMBL/GenBank/DDBJ databases">
        <title>The diversity of rhizobia nodulating Mimosa spp. in eleven states of Brazil covering several biomes is determined by host plant, location, and edaphic factors.</title>
        <authorList>
            <person name="Rouws L."/>
            <person name="Barauna A."/>
            <person name="Beukes C."/>
            <person name="De Faria S.M."/>
            <person name="Gross E."/>
            <person name="Dos Reis Junior F.B."/>
            <person name="Simon M."/>
            <person name="Maluk M."/>
            <person name="Odee D.W."/>
            <person name="Kenicer G."/>
            <person name="Young J.P.W."/>
            <person name="Reis V.M."/>
            <person name="Zilli J."/>
            <person name="James E.K."/>
        </authorList>
    </citation>
    <scope>NUCLEOTIDE SEQUENCE [LARGE SCALE GENOMIC DNA]</scope>
    <source>
        <strain evidence="2 3">JPY530</strain>
    </source>
</reference>